<dbReference type="PANTHER" id="PTHR11017:SF527">
    <property type="entry name" value="TMV RESISTANCE PROTEIN N-LIKE"/>
    <property type="match status" value="1"/>
</dbReference>
<dbReference type="GO" id="GO:0006952">
    <property type="term" value="P:defense response"/>
    <property type="evidence" value="ECO:0007669"/>
    <property type="project" value="UniProtKB-KW"/>
</dbReference>
<dbReference type="SUPFAM" id="SSF52540">
    <property type="entry name" value="P-loop containing nucleoside triphosphate hydrolases"/>
    <property type="match status" value="1"/>
</dbReference>
<dbReference type="InterPro" id="IPR058192">
    <property type="entry name" value="WHD_ROQ1-like"/>
</dbReference>
<dbReference type="InterPro" id="IPR044974">
    <property type="entry name" value="Disease_R_plants"/>
</dbReference>
<dbReference type="Gene3D" id="1.10.8.430">
    <property type="entry name" value="Helical domain of apoptotic protease-activating factors"/>
    <property type="match status" value="1"/>
</dbReference>
<evidence type="ECO:0000256" key="1">
    <source>
        <dbReference type="ARBA" id="ARBA00022614"/>
    </source>
</evidence>
<dbReference type="SUPFAM" id="SSF46785">
    <property type="entry name" value="Winged helix' DNA-binding domain"/>
    <property type="match status" value="1"/>
</dbReference>
<dbReference type="Proteomes" id="UP000806378">
    <property type="component" value="Unassembled WGS sequence"/>
</dbReference>
<dbReference type="InterPro" id="IPR035897">
    <property type="entry name" value="Toll_tir_struct_dom_sf"/>
</dbReference>
<evidence type="ECO:0000259" key="4">
    <source>
        <dbReference type="PROSITE" id="PS50104"/>
    </source>
</evidence>
<dbReference type="SUPFAM" id="SSF52200">
    <property type="entry name" value="Toll/Interleukin receptor TIR domain"/>
    <property type="match status" value="1"/>
</dbReference>
<dbReference type="EMBL" id="MU091258">
    <property type="protein sequence ID" value="KAF7847108.1"/>
    <property type="molecule type" value="Genomic_DNA"/>
</dbReference>
<gene>
    <name evidence="5" type="ORF">BT93_L3356</name>
</gene>
<organism evidence="5 6">
    <name type="scientific">Corymbia citriodora subsp. variegata</name>
    <dbReference type="NCBI Taxonomy" id="360336"/>
    <lineage>
        <taxon>Eukaryota</taxon>
        <taxon>Viridiplantae</taxon>
        <taxon>Streptophyta</taxon>
        <taxon>Embryophyta</taxon>
        <taxon>Tracheophyta</taxon>
        <taxon>Spermatophyta</taxon>
        <taxon>Magnoliopsida</taxon>
        <taxon>eudicotyledons</taxon>
        <taxon>Gunneridae</taxon>
        <taxon>Pentapetalae</taxon>
        <taxon>rosids</taxon>
        <taxon>malvids</taxon>
        <taxon>Myrtales</taxon>
        <taxon>Myrtaceae</taxon>
        <taxon>Myrtoideae</taxon>
        <taxon>Eucalypteae</taxon>
        <taxon>Corymbia</taxon>
    </lineage>
</organism>
<dbReference type="Gene3D" id="3.40.50.10140">
    <property type="entry name" value="Toll/interleukin-1 receptor homology (TIR) domain"/>
    <property type="match status" value="1"/>
</dbReference>
<dbReference type="Pfam" id="PF23282">
    <property type="entry name" value="WHD_ROQ1"/>
    <property type="match status" value="1"/>
</dbReference>
<evidence type="ECO:0000256" key="2">
    <source>
        <dbReference type="ARBA" id="ARBA00022737"/>
    </source>
</evidence>
<dbReference type="GO" id="GO:0043531">
    <property type="term" value="F:ADP binding"/>
    <property type="evidence" value="ECO:0007669"/>
    <property type="project" value="InterPro"/>
</dbReference>
<dbReference type="InterPro" id="IPR042197">
    <property type="entry name" value="Apaf_helical"/>
</dbReference>
<keyword evidence="6" id="KW-1185">Reference proteome</keyword>
<dbReference type="SMART" id="SM00255">
    <property type="entry name" value="TIR"/>
    <property type="match status" value="1"/>
</dbReference>
<evidence type="ECO:0000313" key="6">
    <source>
        <dbReference type="Proteomes" id="UP000806378"/>
    </source>
</evidence>
<dbReference type="InterPro" id="IPR027417">
    <property type="entry name" value="P-loop_NTPase"/>
</dbReference>
<evidence type="ECO:0000313" key="5">
    <source>
        <dbReference type="EMBL" id="KAF7847108.1"/>
    </source>
</evidence>
<dbReference type="InterPro" id="IPR036390">
    <property type="entry name" value="WH_DNA-bd_sf"/>
</dbReference>
<feature type="domain" description="TIR" evidence="4">
    <location>
        <begin position="1"/>
        <end position="136"/>
    </location>
</feature>
<evidence type="ECO:0000256" key="3">
    <source>
        <dbReference type="ARBA" id="ARBA00022821"/>
    </source>
</evidence>
<name>A0A8T0CHH7_CORYI</name>
<dbReference type="PANTHER" id="PTHR11017">
    <property type="entry name" value="LEUCINE-RICH REPEAT-CONTAINING PROTEIN"/>
    <property type="match status" value="1"/>
</dbReference>
<dbReference type="Gene3D" id="3.80.10.10">
    <property type="entry name" value="Ribonuclease Inhibitor"/>
    <property type="match status" value="2"/>
</dbReference>
<dbReference type="OrthoDB" id="1936883at2759"/>
<keyword evidence="1" id="KW-0433">Leucine-rich repeat</keyword>
<dbReference type="Pfam" id="PF23286">
    <property type="entry name" value="LRR_13"/>
    <property type="match status" value="1"/>
</dbReference>
<keyword evidence="3" id="KW-0611">Plant defense</keyword>
<dbReference type="Gramene" id="rna-gnl|WGS:JABURB|Cocit.L3356.1">
    <property type="protein sequence ID" value="cds-KAF7847108.1"/>
    <property type="gene ID" value="gene-BT93_L3356"/>
</dbReference>
<dbReference type="Pfam" id="PF01582">
    <property type="entry name" value="TIR"/>
    <property type="match status" value="1"/>
</dbReference>
<dbReference type="GO" id="GO:0007165">
    <property type="term" value="P:signal transduction"/>
    <property type="evidence" value="ECO:0007669"/>
    <property type="project" value="InterPro"/>
</dbReference>
<proteinExistence type="predicted"/>
<dbReference type="AlphaFoldDB" id="A0A8T0CHH7"/>
<dbReference type="Pfam" id="PF00931">
    <property type="entry name" value="NB-ARC"/>
    <property type="match status" value="1"/>
</dbReference>
<comment type="caution">
    <text evidence="5">The sequence shown here is derived from an EMBL/GenBank/DDBJ whole genome shotgun (WGS) entry which is preliminary data.</text>
</comment>
<keyword evidence="2" id="KW-0677">Repeat</keyword>
<dbReference type="PRINTS" id="PR00364">
    <property type="entry name" value="DISEASERSIST"/>
</dbReference>
<dbReference type="InterPro" id="IPR058546">
    <property type="entry name" value="RPS4B/Roq1-like_LRR"/>
</dbReference>
<dbReference type="InterPro" id="IPR032675">
    <property type="entry name" value="LRR_dom_sf"/>
</dbReference>
<dbReference type="InterPro" id="IPR000157">
    <property type="entry name" value="TIR_dom"/>
</dbReference>
<dbReference type="Gene3D" id="3.40.50.300">
    <property type="entry name" value="P-loop containing nucleotide triphosphate hydrolases"/>
    <property type="match status" value="1"/>
</dbReference>
<accession>A0A8T0CHH7</accession>
<reference evidence="5" key="1">
    <citation type="submission" date="2020-05" db="EMBL/GenBank/DDBJ databases">
        <title>WGS assembly of Corymbia citriodora subspecies variegata.</title>
        <authorList>
            <person name="Barry K."/>
            <person name="Hundley H."/>
            <person name="Shu S."/>
            <person name="Jenkins J."/>
            <person name="Grimwood J."/>
            <person name="Baten A."/>
        </authorList>
    </citation>
    <scope>NUCLEOTIDE SEQUENCE</scope>
    <source>
        <strain evidence="5">CV2-018</strain>
    </source>
</reference>
<dbReference type="PROSITE" id="PS50104">
    <property type="entry name" value="TIR"/>
    <property type="match status" value="1"/>
</dbReference>
<dbReference type="InterPro" id="IPR002182">
    <property type="entry name" value="NB-ARC"/>
</dbReference>
<sequence>MDDEELRKGEEIRPAILGAIGESRISIVVFSENYACSCWCLDELVRIMECRDMMGQIVWPVFYKVNPSEVRNQKGRYGQALIDREERLKSKGGYPEKVKRWREALTEAANISGWHLVDERESIFIQHIVDVAWAELNHKQLHVPENVVAMDSHVYRMRTLLDMESNEVRMVGICRFGGIGKTTIAKATYNAFAHKFERRSFLSNVRETHEKFAKAGLLQLQEALISEVTWDDSLKLHGVDRGMSTIKSRLCKKNVLIVLDDVNRLIQLERLVGGRDWFGCGSRIIITTRDEHLLAAHGIESMYKVQPLNRLTARMLFSTIVFQNSSPPPDYEELSYNVVEYTKGLPLAVRILGSFLRGRSLLEWKSTLDKLKIVCNEEILSMLRISFDGLDDYEKDIFLDIACFFKGENISYVIDILESCEFFPNSGIAILINKSLITIEHGKLEMHDMIQEMGREIVRKESPKEPGERSRLWLYEDVLRGTNKVEAIMLALAAPEEVCFSAQAFTNMKKLRLFRVHNVYHSGDPIYFPTKLRWLEWPNCSLQSMPFNTGQKELVHLDMSNSSFRELGKGFKLFRNLKSVNFSRCTLLSEIPDVSSLPNLESLDLRECTNLVEVDQSLGGLAKVEYLNFFNCCDLSRFPSSLKSSSLKELYLSGCSKLSRFPDILVQAKHLSLLVLDQTAIEELPSSVANFIVLKSLNLMGCTKLKNLPCSIYTLQHLGQILITSCPQLSELPECVQGSSDRTNFYSQLALPSLTHLFLGGCSLSEVKILKNLNCASSMTRLDLSGNEIVRLPRCIGQFTKLYHLHLEDCKQLREIPALPPSLVDLYAQGCESLESCPFKKMDLLEFRFHDCHKLGLVGPYQVTISYPGSKMPKWFVHQCSNNCTLRAKINYLSCLSQG</sequence>
<dbReference type="SUPFAM" id="SSF52058">
    <property type="entry name" value="L domain-like"/>
    <property type="match status" value="1"/>
</dbReference>
<protein>
    <recommendedName>
        <fullName evidence="4">TIR domain-containing protein</fullName>
    </recommendedName>
</protein>